<sequence>MSWRPHHAGAVLCELVRFDAVLCAKEAEDARKQYSCTYAIAMDFDAAISRKRPQVFSSLPVFVCGNRSKNGRFSSRGIYL</sequence>
<protein>
    <submittedName>
        <fullName evidence="2">Uncharacterized protein</fullName>
    </submittedName>
</protein>
<keyword evidence="1" id="KW-0732">Signal</keyword>
<keyword evidence="3" id="KW-1185">Reference proteome</keyword>
<reference evidence="2" key="1">
    <citation type="submission" date="2024-03" db="EMBL/GenBank/DDBJ databases">
        <authorList>
            <consortium name="ELIXIR-Norway"/>
            <consortium name="Elixir Norway"/>
        </authorList>
    </citation>
    <scope>NUCLEOTIDE SEQUENCE</scope>
</reference>
<feature type="signal peptide" evidence="1">
    <location>
        <begin position="1"/>
        <end position="23"/>
    </location>
</feature>
<name>A0ABP1BCP1_9BRYO</name>
<feature type="chain" id="PRO_5046968980" evidence="1">
    <location>
        <begin position="24"/>
        <end position="80"/>
    </location>
</feature>
<proteinExistence type="predicted"/>
<evidence type="ECO:0000313" key="2">
    <source>
        <dbReference type="EMBL" id="CAK9873033.1"/>
    </source>
</evidence>
<accession>A0ABP1BCP1</accession>
<evidence type="ECO:0000313" key="3">
    <source>
        <dbReference type="Proteomes" id="UP001497522"/>
    </source>
</evidence>
<organism evidence="2 3">
    <name type="scientific">Sphagnum jensenii</name>
    <dbReference type="NCBI Taxonomy" id="128206"/>
    <lineage>
        <taxon>Eukaryota</taxon>
        <taxon>Viridiplantae</taxon>
        <taxon>Streptophyta</taxon>
        <taxon>Embryophyta</taxon>
        <taxon>Bryophyta</taxon>
        <taxon>Sphagnophytina</taxon>
        <taxon>Sphagnopsida</taxon>
        <taxon>Sphagnales</taxon>
        <taxon>Sphagnaceae</taxon>
        <taxon>Sphagnum</taxon>
    </lineage>
</organism>
<gene>
    <name evidence="2" type="ORF">CSSPJE1EN2_LOCUS15603</name>
</gene>
<dbReference type="EMBL" id="OZ023704">
    <property type="protein sequence ID" value="CAK9873033.1"/>
    <property type="molecule type" value="Genomic_DNA"/>
</dbReference>
<evidence type="ECO:0000256" key="1">
    <source>
        <dbReference type="SAM" id="SignalP"/>
    </source>
</evidence>
<dbReference type="Proteomes" id="UP001497522">
    <property type="component" value="Chromosome 3"/>
</dbReference>